<dbReference type="GO" id="GO:0006952">
    <property type="term" value="P:defense response"/>
    <property type="evidence" value="ECO:0007669"/>
    <property type="project" value="UniProtKB-KW"/>
</dbReference>
<feature type="domain" description="R13L1/DRL21-like LRR repeat region" evidence="10">
    <location>
        <begin position="673"/>
        <end position="797"/>
    </location>
</feature>
<dbReference type="OMA" id="LINIDWH"/>
<dbReference type="AlphaFoldDB" id="A0A161ZJX9"/>
<dbReference type="EMBL" id="CP093349">
    <property type="protein sequence ID" value="WOH08285.1"/>
    <property type="molecule type" value="Genomic_DNA"/>
</dbReference>
<evidence type="ECO:0000313" key="13">
    <source>
        <dbReference type="Proteomes" id="UP000077755"/>
    </source>
</evidence>
<dbReference type="InterPro" id="IPR032675">
    <property type="entry name" value="LRR_dom_sf"/>
</dbReference>
<dbReference type="SUPFAM" id="SSF52540">
    <property type="entry name" value="P-loop containing nucleoside triphosphate hydrolases"/>
    <property type="match status" value="1"/>
</dbReference>
<feature type="domain" description="Disease resistance protein winged helix" evidence="9">
    <location>
        <begin position="422"/>
        <end position="494"/>
    </location>
</feature>
<accession>A0A161ZJX9</accession>
<keyword evidence="3" id="KW-0677">Repeat</keyword>
<evidence type="ECO:0000256" key="1">
    <source>
        <dbReference type="ARBA" id="ARBA00008894"/>
    </source>
</evidence>
<dbReference type="InterPro" id="IPR002182">
    <property type="entry name" value="NB-ARC"/>
</dbReference>
<gene>
    <name evidence="11" type="ORF">DCAR_024486</name>
    <name evidence="12" type="ORF">DCAR_0727723</name>
</gene>
<dbReference type="PRINTS" id="PR00364">
    <property type="entry name" value="DISEASERSIST"/>
</dbReference>
<dbReference type="InterPro" id="IPR027417">
    <property type="entry name" value="P-loop_NTPase"/>
</dbReference>
<dbReference type="Gene3D" id="3.40.50.300">
    <property type="entry name" value="P-loop containing nucleotide triphosphate hydrolases"/>
    <property type="match status" value="1"/>
</dbReference>
<dbReference type="Pfam" id="PF00931">
    <property type="entry name" value="NB-ARC"/>
    <property type="match status" value="1"/>
</dbReference>
<dbReference type="InterPro" id="IPR041118">
    <property type="entry name" value="Rx_N"/>
</dbReference>
<proteinExistence type="inferred from homology"/>
<evidence type="ECO:0000256" key="3">
    <source>
        <dbReference type="ARBA" id="ARBA00022737"/>
    </source>
</evidence>
<keyword evidence="13" id="KW-1185">Reference proteome</keyword>
<evidence type="ECO:0000256" key="4">
    <source>
        <dbReference type="ARBA" id="ARBA00022741"/>
    </source>
</evidence>
<keyword evidence="5" id="KW-0611">Plant defense</keyword>
<dbReference type="PANTHER" id="PTHR36766">
    <property type="entry name" value="PLANT BROAD-SPECTRUM MILDEW RESISTANCE PROTEIN RPW8"/>
    <property type="match status" value="1"/>
</dbReference>
<dbReference type="Gramene" id="KZM87352">
    <property type="protein sequence ID" value="KZM87352"/>
    <property type="gene ID" value="DCAR_024486"/>
</dbReference>
<evidence type="ECO:0000259" key="8">
    <source>
        <dbReference type="Pfam" id="PF18052"/>
    </source>
</evidence>
<evidence type="ECO:0000259" key="7">
    <source>
        <dbReference type="Pfam" id="PF00931"/>
    </source>
</evidence>
<dbReference type="Pfam" id="PF25019">
    <property type="entry name" value="LRR_R13L1-DRL21"/>
    <property type="match status" value="1"/>
</dbReference>
<dbReference type="GO" id="GO:0051707">
    <property type="term" value="P:response to other organism"/>
    <property type="evidence" value="ECO:0007669"/>
    <property type="project" value="UniProtKB-ARBA"/>
</dbReference>
<evidence type="ECO:0000313" key="12">
    <source>
        <dbReference type="EMBL" id="WOH08285.1"/>
    </source>
</evidence>
<dbReference type="InterPro" id="IPR058922">
    <property type="entry name" value="WHD_DRP"/>
</dbReference>
<sequence length="1125" mass="128415">MAEAFVADRAAGLIGKIVSLAAQEVIQAWNFNKDLEKLGVKFETIVALLDDAHTKSITMPSARIWFTRLQDVAHDTEAFMDELSYEVTRRNVEKHRKVREFFIPSKNSLVYRFKVARKIKSIHASYDDIFKLAGDIGLRPAQHSTVQPRVIRNKPPYEDTPFIVGRDNNISNLVQTVCQNNQQDLHVVAIIGMGGQGKTTLASMVFHSDDIIMMFTKRMWINVSDDFNYVNILNQMLQALTSENAGLDNIQGLVNKLQKEINGEKYLLVLDDVWNEASEKWDDLRKSLLGIGGAKGSSVIVTTRKQEVIYAMRNCVSHQLEKLQEDDSYELFKKIAFGDGGVPEKMPFVDLGRRMVQRCGGLPLAIKALGGMLRYKDSEQEWRKIENSEIWTSKDVLSSLRLSYDHLPYPSLKRCFVYCSVIPKDTLIDRDELIQIWMALGFLLPPLGSDERMEDIGIKFFDILLWHSLLQDIKRDKLGNIASCKMHDLVHDLALDLSQHHSVTVKTGLELNHVSKATYLRLDKRVSDRSLQILKTGFGQVRSLHAGEDVFHDVLPYITHLTVLVLNSDGSGLMNVAELPELLRYMKYVKHLDISCLRCKVSGYNITELYNLQTLRVWDLEEHPQMFYKLINLRHLYIKKYLPSRCMFNRIERLTCLQTLPHFIVSKDQNCGIEQLEGLHNLGGEVKLYGLGDVRNRQEARKAKLPTKSNIESLLLNWKTDEDESANYSEQESVLEGLEPHTNTKELIIEYFMGKRLASWITKMINLVEIRFSECQRCEEFPSLGHLPKLRKMKLEKLYNLRIIGSHVGLASNGGAAENVTTMYPSLTELRLWHLPKLEEWVEPDMSRDHISVQVFPKLAVLFMHSCPNLSWMPDSCFPSLKELTITNSKMIPEAMSTKVSSLRSVRFRDMHISDPVVEELLKNSSQSLRSLDLSYCLGLTRLTFGIALEELSVWDLPNLTSIHAVKDETLSLRALCIVKCSSLSEYPKSVSSIIERLQVDKISHVNNIGTSFPVLTTLKLTEFERSRLEFDDHHVLALPAVTQLEILHCTELKAIPDAIADLPSLQLLSIRNCELVESLPTFHPSHSIQRLEMKSCGALYPGYSTKTAAERYKIGHIPIIKWRW</sequence>
<dbReference type="Gene3D" id="1.10.8.430">
    <property type="entry name" value="Helical domain of apoptotic protease-activating factors"/>
    <property type="match status" value="1"/>
</dbReference>
<organism evidence="11">
    <name type="scientific">Daucus carota subsp. sativus</name>
    <name type="common">Carrot</name>
    <dbReference type="NCBI Taxonomy" id="79200"/>
    <lineage>
        <taxon>Eukaryota</taxon>
        <taxon>Viridiplantae</taxon>
        <taxon>Streptophyta</taxon>
        <taxon>Embryophyta</taxon>
        <taxon>Tracheophyta</taxon>
        <taxon>Spermatophyta</taxon>
        <taxon>Magnoliopsida</taxon>
        <taxon>eudicotyledons</taxon>
        <taxon>Gunneridae</taxon>
        <taxon>Pentapetalae</taxon>
        <taxon>asterids</taxon>
        <taxon>campanulids</taxon>
        <taxon>Apiales</taxon>
        <taxon>Apiaceae</taxon>
        <taxon>Apioideae</taxon>
        <taxon>Scandiceae</taxon>
        <taxon>Daucinae</taxon>
        <taxon>Daucus</taxon>
        <taxon>Daucus sect. Daucus</taxon>
    </lineage>
</organism>
<dbReference type="Gene3D" id="3.80.10.10">
    <property type="entry name" value="Ribonuclease Inhibitor"/>
    <property type="match status" value="3"/>
</dbReference>
<dbReference type="Pfam" id="PF18052">
    <property type="entry name" value="Rx_N"/>
    <property type="match status" value="1"/>
</dbReference>
<dbReference type="InterPro" id="IPR056789">
    <property type="entry name" value="LRR_R13L1-DRL21"/>
</dbReference>
<dbReference type="PANTHER" id="PTHR36766:SF70">
    <property type="entry name" value="DISEASE RESISTANCE PROTEIN RGA4"/>
    <property type="match status" value="1"/>
</dbReference>
<dbReference type="EMBL" id="LNRQ01000007">
    <property type="protein sequence ID" value="KZM87352.1"/>
    <property type="molecule type" value="Genomic_DNA"/>
</dbReference>
<dbReference type="GO" id="GO:0005524">
    <property type="term" value="F:ATP binding"/>
    <property type="evidence" value="ECO:0007669"/>
    <property type="project" value="UniProtKB-KW"/>
</dbReference>
<dbReference type="GO" id="GO:0043531">
    <property type="term" value="F:ADP binding"/>
    <property type="evidence" value="ECO:0007669"/>
    <property type="project" value="InterPro"/>
</dbReference>
<evidence type="ECO:0000259" key="10">
    <source>
        <dbReference type="Pfam" id="PF25019"/>
    </source>
</evidence>
<evidence type="ECO:0000256" key="6">
    <source>
        <dbReference type="ARBA" id="ARBA00022840"/>
    </source>
</evidence>
<dbReference type="Pfam" id="PF23559">
    <property type="entry name" value="WHD_DRP"/>
    <property type="match status" value="1"/>
</dbReference>
<dbReference type="KEGG" id="dcr:108195214"/>
<evidence type="ECO:0000256" key="5">
    <source>
        <dbReference type="ARBA" id="ARBA00022821"/>
    </source>
</evidence>
<dbReference type="Proteomes" id="UP000077755">
    <property type="component" value="Chromosome 7"/>
</dbReference>
<keyword evidence="4" id="KW-0547">Nucleotide-binding</keyword>
<reference evidence="11" key="1">
    <citation type="journal article" date="2016" name="Nat. Genet.">
        <title>A high-quality carrot genome assembly provides new insights into carotenoid accumulation and asterid genome evolution.</title>
        <authorList>
            <person name="Iorizzo M."/>
            <person name="Ellison S."/>
            <person name="Senalik D."/>
            <person name="Zeng P."/>
            <person name="Satapoomin P."/>
            <person name="Huang J."/>
            <person name="Bowman M."/>
            <person name="Iovene M."/>
            <person name="Sanseverino W."/>
            <person name="Cavagnaro P."/>
            <person name="Yildiz M."/>
            <person name="Macko-Podgorni A."/>
            <person name="Moranska E."/>
            <person name="Grzebelus E."/>
            <person name="Grzebelus D."/>
            <person name="Ashrafi H."/>
            <person name="Zheng Z."/>
            <person name="Cheng S."/>
            <person name="Spooner D."/>
            <person name="Van Deynze A."/>
            <person name="Simon P."/>
        </authorList>
    </citation>
    <scope>NUCLEOTIDE SEQUENCE [LARGE SCALE GENOMIC DNA]</scope>
    <source>
        <tissue evidence="11">Leaf</tissue>
    </source>
</reference>
<keyword evidence="2" id="KW-0433">Leucine-rich repeat</keyword>
<name>A0A161ZJX9_DAUCS</name>
<feature type="domain" description="NB-ARC" evidence="7">
    <location>
        <begin position="169"/>
        <end position="337"/>
    </location>
</feature>
<evidence type="ECO:0000259" key="9">
    <source>
        <dbReference type="Pfam" id="PF23559"/>
    </source>
</evidence>
<dbReference type="SUPFAM" id="SSF52058">
    <property type="entry name" value="L domain-like"/>
    <property type="match status" value="2"/>
</dbReference>
<comment type="similarity">
    <text evidence="1">Belongs to the disease resistance NB-LRR family.</text>
</comment>
<dbReference type="FunFam" id="1.10.10.10:FF:000322">
    <property type="entry name" value="Probable disease resistance protein At1g63360"/>
    <property type="match status" value="1"/>
</dbReference>
<dbReference type="InterPro" id="IPR042197">
    <property type="entry name" value="Apaf_helical"/>
</dbReference>
<reference evidence="12" key="2">
    <citation type="submission" date="2022-03" db="EMBL/GenBank/DDBJ databases">
        <title>Draft title - Genomic analysis of global carrot germplasm unveils the trajectory of domestication and the origin of high carotenoid orange carrot.</title>
        <authorList>
            <person name="Iorizzo M."/>
            <person name="Ellison S."/>
            <person name="Senalik D."/>
            <person name="Macko-Podgorni A."/>
            <person name="Grzebelus D."/>
            <person name="Bostan H."/>
            <person name="Rolling W."/>
            <person name="Curaba J."/>
            <person name="Simon P."/>
        </authorList>
    </citation>
    <scope>NUCLEOTIDE SEQUENCE</scope>
    <source>
        <tissue evidence="12">Leaf</tissue>
    </source>
</reference>
<protein>
    <submittedName>
        <fullName evidence="11">Uncharacterized protein</fullName>
    </submittedName>
</protein>
<keyword evidence="6" id="KW-0067">ATP-binding</keyword>
<dbReference type="Gene3D" id="1.20.5.4130">
    <property type="match status" value="1"/>
</dbReference>
<evidence type="ECO:0000256" key="2">
    <source>
        <dbReference type="ARBA" id="ARBA00022614"/>
    </source>
</evidence>
<evidence type="ECO:0000313" key="11">
    <source>
        <dbReference type="EMBL" id="KZM87352.1"/>
    </source>
</evidence>
<feature type="domain" description="Disease resistance N-terminal" evidence="8">
    <location>
        <begin position="13"/>
        <end position="97"/>
    </location>
</feature>